<evidence type="ECO:0000256" key="1">
    <source>
        <dbReference type="SAM" id="MobiDB-lite"/>
    </source>
</evidence>
<organism evidence="2">
    <name type="scientific">Mycobacterium sp. (strain MCS)</name>
    <dbReference type="NCBI Taxonomy" id="164756"/>
    <lineage>
        <taxon>Bacteria</taxon>
        <taxon>Bacillati</taxon>
        <taxon>Actinomycetota</taxon>
        <taxon>Actinomycetes</taxon>
        <taxon>Mycobacteriales</taxon>
        <taxon>Mycobacteriaceae</taxon>
        <taxon>Mycobacterium</taxon>
    </lineage>
</organism>
<proteinExistence type="predicted"/>
<feature type="compositionally biased region" description="Low complexity" evidence="1">
    <location>
        <begin position="73"/>
        <end position="88"/>
    </location>
</feature>
<accession>A0A5Q5BSM2</accession>
<keyword evidence="2" id="KW-0614">Plasmid</keyword>
<reference evidence="2" key="1">
    <citation type="submission" date="2006-06" db="EMBL/GenBank/DDBJ databases">
        <title>Complete sequence of plasmid of Mycobacterium sp. MCS.</title>
        <authorList>
            <consortium name="US DOE Joint Genome Institute"/>
            <person name="Copeland A."/>
            <person name="Lucas S."/>
            <person name="Lapidus A."/>
            <person name="Barry K."/>
            <person name="Detter J.C."/>
            <person name="Glavina del Rio T."/>
            <person name="Hammon N."/>
            <person name="Israni S."/>
            <person name="Dalin E."/>
            <person name="Tice H."/>
            <person name="Pitluck S."/>
            <person name="Martinez M."/>
            <person name="Schmutz J."/>
            <person name="Larimer F."/>
            <person name="Land M."/>
            <person name="Hauser L."/>
            <person name="Kyrpides N."/>
            <person name="Kim E."/>
            <person name="Miller C.D."/>
            <person name="Hughes J.E."/>
            <person name="Anderson A.J."/>
            <person name="Sims R.C."/>
            <person name="Richardson P."/>
        </authorList>
    </citation>
    <scope>NUCLEOTIDE SEQUENCE [LARGE SCALE GENOMIC DNA]</scope>
    <source>
        <strain evidence="2">MCS</strain>
        <plasmid evidence="2">Plasmid1</plasmid>
    </source>
</reference>
<dbReference type="EMBL" id="CP000385">
    <property type="protein sequence ID" value="ABG11514.1"/>
    <property type="molecule type" value="Genomic_DNA"/>
</dbReference>
<sequence>MDFYVVKPDVEHEGEVTRDGYSGDDARYWVEPGGVLVAGGFNDDSFRRWRVYAPGTWLQVESDQAPARPGELPSGTAPGSGASGLQFT</sequence>
<name>A0A5Q5BSM2_MYCSS</name>
<gene>
    <name evidence="2" type="ordered locus">Mmcs_5414</name>
</gene>
<dbReference type="KEGG" id="mmc:Mmcs_5414"/>
<protein>
    <submittedName>
        <fullName evidence="2">Uncharacterized protein</fullName>
    </submittedName>
</protein>
<geneLocation type="plasmid" evidence="2">
    <name>Plasmid1</name>
</geneLocation>
<feature type="region of interest" description="Disordered" evidence="1">
    <location>
        <begin position="62"/>
        <end position="88"/>
    </location>
</feature>
<evidence type="ECO:0000313" key="2">
    <source>
        <dbReference type="EMBL" id="ABG11514.1"/>
    </source>
</evidence>
<dbReference type="AlphaFoldDB" id="A0A5Q5BSM2"/>